<organism evidence="4 5">
    <name type="scientific">Vitis vinifera</name>
    <name type="common">Grape</name>
    <dbReference type="NCBI Taxonomy" id="29760"/>
    <lineage>
        <taxon>Eukaryota</taxon>
        <taxon>Viridiplantae</taxon>
        <taxon>Streptophyta</taxon>
        <taxon>Embryophyta</taxon>
        <taxon>Tracheophyta</taxon>
        <taxon>Spermatophyta</taxon>
        <taxon>Magnoliopsida</taxon>
        <taxon>eudicotyledons</taxon>
        <taxon>Gunneridae</taxon>
        <taxon>Pentapetalae</taxon>
        <taxon>rosids</taxon>
        <taxon>Vitales</taxon>
        <taxon>Vitaceae</taxon>
        <taxon>Viteae</taxon>
        <taxon>Vitis</taxon>
    </lineage>
</organism>
<gene>
    <name evidence="4" type="primary">RPL13_1</name>
    <name evidence="4" type="ORF">CK203_033289</name>
</gene>
<sequence length="131" mass="15274">MIQGGWVVECGLVEKRLSFECCWKLVQLITILNYIGTHYKHLAYCRVFYSGHWHRQNPKRFVVLEPKKVNAEKVAVSGKKRTQKLYRRHSGRPGGMKVETFDQLQQRIPERIVEHAVRGMLPKGRVSSEVL</sequence>
<evidence type="ECO:0000313" key="4">
    <source>
        <dbReference type="EMBL" id="RVW81910.1"/>
    </source>
</evidence>
<evidence type="ECO:0000313" key="5">
    <source>
        <dbReference type="Proteomes" id="UP000288805"/>
    </source>
</evidence>
<dbReference type="GO" id="GO:0005840">
    <property type="term" value="C:ribosome"/>
    <property type="evidence" value="ECO:0007669"/>
    <property type="project" value="UniProtKB-KW"/>
</dbReference>
<dbReference type="GO" id="GO:0003735">
    <property type="term" value="F:structural constituent of ribosome"/>
    <property type="evidence" value="ECO:0007669"/>
    <property type="project" value="InterPro"/>
</dbReference>
<dbReference type="InterPro" id="IPR005822">
    <property type="entry name" value="Ribosomal_uL13"/>
</dbReference>
<comment type="caution">
    <text evidence="4">The sequence shown here is derived from an EMBL/GenBank/DDBJ whole genome shotgun (WGS) entry which is preliminary data.</text>
</comment>
<reference evidence="4 5" key="1">
    <citation type="journal article" date="2018" name="PLoS Genet.">
        <title>Population sequencing reveals clonal diversity and ancestral inbreeding in the grapevine cultivar Chardonnay.</title>
        <authorList>
            <person name="Roach M.J."/>
            <person name="Johnson D.L."/>
            <person name="Bohlmann J."/>
            <person name="van Vuuren H.J."/>
            <person name="Jones S.J."/>
            <person name="Pretorius I.S."/>
            <person name="Schmidt S.A."/>
            <person name="Borneman A.R."/>
        </authorList>
    </citation>
    <scope>NUCLEOTIDE SEQUENCE [LARGE SCALE GENOMIC DNA]</scope>
    <source>
        <strain evidence="5">cv. Chardonnay</strain>
        <tissue evidence="4">Leaf</tissue>
    </source>
</reference>
<dbReference type="EMBL" id="QGNW01000246">
    <property type="protein sequence ID" value="RVW81910.1"/>
    <property type="molecule type" value="Genomic_DNA"/>
</dbReference>
<dbReference type="GO" id="GO:1990904">
    <property type="term" value="C:ribonucleoprotein complex"/>
    <property type="evidence" value="ECO:0007669"/>
    <property type="project" value="UniProtKB-KW"/>
</dbReference>
<dbReference type="Pfam" id="PF00572">
    <property type="entry name" value="Ribosomal_L13"/>
    <property type="match status" value="1"/>
</dbReference>
<evidence type="ECO:0000256" key="3">
    <source>
        <dbReference type="ARBA" id="ARBA00023274"/>
    </source>
</evidence>
<accession>A0A438HBR7</accession>
<dbReference type="InterPro" id="IPR036899">
    <property type="entry name" value="Ribosomal_uL13_sf"/>
</dbReference>
<evidence type="ECO:0000256" key="1">
    <source>
        <dbReference type="ARBA" id="ARBA00006227"/>
    </source>
</evidence>
<dbReference type="CDD" id="cd00392">
    <property type="entry name" value="Ribosomal_L13"/>
    <property type="match status" value="1"/>
</dbReference>
<protein>
    <submittedName>
        <fullName evidence="4">50S ribosomal protein L13, chloroplastic</fullName>
    </submittedName>
</protein>
<dbReference type="PANTHER" id="PTHR11545">
    <property type="entry name" value="RIBOSOMAL PROTEIN L13"/>
    <property type="match status" value="1"/>
</dbReference>
<keyword evidence="2 4" id="KW-0689">Ribosomal protein</keyword>
<dbReference type="AlphaFoldDB" id="A0A438HBR7"/>
<dbReference type="GO" id="GO:0006412">
    <property type="term" value="P:translation"/>
    <property type="evidence" value="ECO:0007669"/>
    <property type="project" value="InterPro"/>
</dbReference>
<proteinExistence type="inferred from homology"/>
<dbReference type="Proteomes" id="UP000288805">
    <property type="component" value="Unassembled WGS sequence"/>
</dbReference>
<comment type="similarity">
    <text evidence="1">Belongs to the universal ribosomal protein uL13 family.</text>
</comment>
<dbReference type="Gene3D" id="3.90.1180.10">
    <property type="entry name" value="Ribosomal protein L13"/>
    <property type="match status" value="1"/>
</dbReference>
<dbReference type="PANTHER" id="PTHR11545:SF2">
    <property type="entry name" value="LARGE RIBOSOMAL SUBUNIT PROTEIN UL13M"/>
    <property type="match status" value="1"/>
</dbReference>
<evidence type="ECO:0000256" key="2">
    <source>
        <dbReference type="ARBA" id="ARBA00022980"/>
    </source>
</evidence>
<keyword evidence="3" id="KW-0687">Ribonucleoprotein</keyword>
<name>A0A438HBR7_VITVI</name>
<dbReference type="SUPFAM" id="SSF52161">
    <property type="entry name" value="Ribosomal protein L13"/>
    <property type="match status" value="1"/>
</dbReference>